<keyword evidence="4" id="KW-1185">Reference proteome</keyword>
<evidence type="ECO:0000256" key="2">
    <source>
        <dbReference type="SAM" id="Phobius"/>
    </source>
</evidence>
<evidence type="ECO:0000256" key="1">
    <source>
        <dbReference type="SAM" id="MobiDB-lite"/>
    </source>
</evidence>
<protein>
    <submittedName>
        <fullName evidence="3">Uncharacterized protein</fullName>
    </submittedName>
</protein>
<name>A0A852ZWG4_9ACTN</name>
<proteinExistence type="predicted"/>
<keyword evidence="2" id="KW-0472">Membrane</keyword>
<dbReference type="InterPro" id="IPR045513">
    <property type="entry name" value="DUF6479"/>
</dbReference>
<dbReference type="AlphaFoldDB" id="A0A852ZWG4"/>
<feature type="compositionally biased region" description="Basic and acidic residues" evidence="1">
    <location>
        <begin position="110"/>
        <end position="120"/>
    </location>
</feature>
<feature type="transmembrane region" description="Helical" evidence="2">
    <location>
        <begin position="49"/>
        <end position="69"/>
    </location>
</feature>
<feature type="transmembrane region" description="Helical" evidence="2">
    <location>
        <begin position="19"/>
        <end position="37"/>
    </location>
</feature>
<organism evidence="3 4">
    <name type="scientific">Allostreptomyces psammosilenae</name>
    <dbReference type="NCBI Taxonomy" id="1892865"/>
    <lineage>
        <taxon>Bacteria</taxon>
        <taxon>Bacillati</taxon>
        <taxon>Actinomycetota</taxon>
        <taxon>Actinomycetes</taxon>
        <taxon>Kitasatosporales</taxon>
        <taxon>Streptomycetaceae</taxon>
        <taxon>Allostreptomyces</taxon>
    </lineage>
</organism>
<evidence type="ECO:0000313" key="4">
    <source>
        <dbReference type="Proteomes" id="UP000567795"/>
    </source>
</evidence>
<feature type="compositionally biased region" description="Gly residues" evidence="1">
    <location>
        <begin position="97"/>
        <end position="108"/>
    </location>
</feature>
<dbReference type="EMBL" id="JACBZD010000001">
    <property type="protein sequence ID" value="NYI06017.1"/>
    <property type="molecule type" value="Genomic_DNA"/>
</dbReference>
<dbReference type="Proteomes" id="UP000567795">
    <property type="component" value="Unassembled WGS sequence"/>
</dbReference>
<evidence type="ECO:0000313" key="3">
    <source>
        <dbReference type="EMBL" id="NYI06017.1"/>
    </source>
</evidence>
<keyword evidence="2" id="KW-1133">Transmembrane helix</keyword>
<sequence length="127" mass="13448">MGAQSQHDPTGPASKPRRVLPAVLATGVVPLLMAAGVPSREGSNSNPWFALFVIIGVIAVAVLLGAFIWGRRVQMKEPPPESHTPGGRDTWLNETGGAPGPAEGGGLTGPEERALRADQQRRHRHHD</sequence>
<dbReference type="Pfam" id="PF20087">
    <property type="entry name" value="DUF6479"/>
    <property type="match status" value="1"/>
</dbReference>
<reference evidence="3 4" key="1">
    <citation type="submission" date="2020-07" db="EMBL/GenBank/DDBJ databases">
        <title>Sequencing the genomes of 1000 actinobacteria strains.</title>
        <authorList>
            <person name="Klenk H.-P."/>
        </authorList>
    </citation>
    <scope>NUCLEOTIDE SEQUENCE [LARGE SCALE GENOMIC DNA]</scope>
    <source>
        <strain evidence="3 4">DSM 42178</strain>
    </source>
</reference>
<keyword evidence="2" id="KW-0812">Transmembrane</keyword>
<accession>A0A852ZWG4</accession>
<comment type="caution">
    <text evidence="3">The sequence shown here is derived from an EMBL/GenBank/DDBJ whole genome shotgun (WGS) entry which is preliminary data.</text>
</comment>
<dbReference type="RefSeq" id="WP_179814655.1">
    <property type="nucleotide sequence ID" value="NZ_JACBZD010000001.1"/>
</dbReference>
<gene>
    <name evidence="3" type="ORF">FHU37_002960</name>
</gene>
<feature type="region of interest" description="Disordered" evidence="1">
    <location>
        <begin position="76"/>
        <end position="127"/>
    </location>
</feature>